<evidence type="ECO:0000313" key="2">
    <source>
        <dbReference type="Proteomes" id="UP000436088"/>
    </source>
</evidence>
<keyword evidence="2" id="KW-1185">Reference proteome</keyword>
<proteinExistence type="predicted"/>
<dbReference type="AlphaFoldDB" id="A0A6A2XGU4"/>
<dbReference type="EMBL" id="VEPZ02001777">
    <property type="protein sequence ID" value="KAE8655587.1"/>
    <property type="molecule type" value="Genomic_DNA"/>
</dbReference>
<evidence type="ECO:0000313" key="1">
    <source>
        <dbReference type="EMBL" id="KAE8655587.1"/>
    </source>
</evidence>
<dbReference type="Proteomes" id="UP000436088">
    <property type="component" value="Unassembled WGS sequence"/>
</dbReference>
<comment type="caution">
    <text evidence="1">The sequence shown here is derived from an EMBL/GenBank/DDBJ whole genome shotgun (WGS) entry which is preliminary data.</text>
</comment>
<sequence>MVGLTVWLSRGRFSFFEALAGGAEGVARVYPVRFEPVGVQLGLGFVGIARSEPDSS</sequence>
<organism evidence="1 2">
    <name type="scientific">Hibiscus syriacus</name>
    <name type="common">Rose of Sharon</name>
    <dbReference type="NCBI Taxonomy" id="106335"/>
    <lineage>
        <taxon>Eukaryota</taxon>
        <taxon>Viridiplantae</taxon>
        <taxon>Streptophyta</taxon>
        <taxon>Embryophyta</taxon>
        <taxon>Tracheophyta</taxon>
        <taxon>Spermatophyta</taxon>
        <taxon>Magnoliopsida</taxon>
        <taxon>eudicotyledons</taxon>
        <taxon>Gunneridae</taxon>
        <taxon>Pentapetalae</taxon>
        <taxon>rosids</taxon>
        <taxon>malvids</taxon>
        <taxon>Malvales</taxon>
        <taxon>Malvaceae</taxon>
        <taxon>Malvoideae</taxon>
        <taxon>Hibiscus</taxon>
    </lineage>
</organism>
<name>A0A6A2XGU4_HIBSY</name>
<protein>
    <submittedName>
        <fullName evidence="1">Uncharacterized protein</fullName>
    </submittedName>
</protein>
<accession>A0A6A2XGU4</accession>
<gene>
    <name evidence="1" type="ORF">F3Y22_tig00117022pilonHSYRG00043</name>
</gene>
<reference evidence="1" key="1">
    <citation type="submission" date="2019-09" db="EMBL/GenBank/DDBJ databases">
        <title>Draft genome information of white flower Hibiscus syriacus.</title>
        <authorList>
            <person name="Kim Y.-M."/>
        </authorList>
    </citation>
    <scope>NUCLEOTIDE SEQUENCE [LARGE SCALE GENOMIC DNA]</scope>
    <source>
        <strain evidence="1">YM2019G1</strain>
    </source>
</reference>